<feature type="region of interest" description="Disordered" evidence="1">
    <location>
        <begin position="16"/>
        <end position="99"/>
    </location>
</feature>
<dbReference type="PANTHER" id="PTHR38694:SF1">
    <property type="entry name" value="PEROXIN DOMAIN-CONTAINING PROTEIN"/>
    <property type="match status" value="1"/>
</dbReference>
<feature type="compositionally biased region" description="Pro residues" evidence="1">
    <location>
        <begin position="496"/>
        <end position="509"/>
    </location>
</feature>
<reference evidence="3 4" key="1">
    <citation type="journal article" date="2024" name="Microbiol. Resour. Announc.">
        <title>Genome annotations for the ascomycete fungi Trichoderma harzianum, Trichoderma aggressivum, and Purpureocillium lilacinum.</title>
        <authorList>
            <person name="Beijen E.P.W."/>
            <person name="Ohm R.A."/>
        </authorList>
    </citation>
    <scope>NUCLEOTIDE SEQUENCE [LARGE SCALE GENOMIC DNA]</scope>
    <source>
        <strain evidence="3 4">CBS 150709</strain>
    </source>
</reference>
<feature type="compositionally biased region" description="Polar residues" evidence="1">
    <location>
        <begin position="335"/>
        <end position="344"/>
    </location>
</feature>
<dbReference type="InterPro" id="IPR021709">
    <property type="entry name" value="DUF3292"/>
</dbReference>
<keyword evidence="4" id="KW-1185">Reference proteome</keyword>
<feature type="compositionally biased region" description="Low complexity" evidence="1">
    <location>
        <begin position="37"/>
        <end position="51"/>
    </location>
</feature>
<evidence type="ECO:0000256" key="1">
    <source>
        <dbReference type="SAM" id="MobiDB-lite"/>
    </source>
</evidence>
<name>A0ABR0BZF3_PURLI</name>
<accession>A0ABR0BZF3</accession>
<evidence type="ECO:0000313" key="4">
    <source>
        <dbReference type="Proteomes" id="UP001287286"/>
    </source>
</evidence>
<protein>
    <submittedName>
        <fullName evidence="3">Uncharacterized protein</fullName>
    </submittedName>
</protein>
<dbReference type="Proteomes" id="UP001287286">
    <property type="component" value="Unassembled WGS sequence"/>
</dbReference>
<feature type="transmembrane region" description="Helical" evidence="2">
    <location>
        <begin position="409"/>
        <end position="430"/>
    </location>
</feature>
<feature type="region of interest" description="Disordered" evidence="1">
    <location>
        <begin position="533"/>
        <end position="559"/>
    </location>
</feature>
<evidence type="ECO:0000256" key="2">
    <source>
        <dbReference type="SAM" id="Phobius"/>
    </source>
</evidence>
<sequence length="716" mass="77881">MVEAIAVGGPYVWAKSMQSHNGPEASTVKLKRGSVPGRGTSSSRCCRDTSTQLPIMDTPAVEPGAGGTGYTSEIPEDAEPRTVEHHEDDAPTASHALADGSLNDESTVQGASQVEHDDVEVRNLGWNEEAPRVPRPVVGGLTNEQLWTLIRRFDKQVFHVKSIDTPPLANLDMNIADEEEFSPDKLRANLERLYITVVVPAVSFWKHIARLRSWKEYQRTSAFLAIYTVAWLLDLLIPTLAAFALVLILYPSSRETCFPSAPPALIDSKTGGVQKPKAGVLATDDTLTGAPEKHEGEAVEQEAHSFVNSIATQVAISTSAGKHPQGDPHDDSTAPDPSQITEGVSSAKEKSGGKEPSTAHDKTKKPVSHAVWNKARPTMHLIADFVDTWERFGNALSPVPPFPKLRPRLILASCLVPLLLGSYFITPYMLLKGTGFIVGFTFFGDPILTPLLDFANRTYPRWQKYVELRNSVLKGVPTNAQLAVTLLRIGERNKAPVPPPPSSDMPPPAETNKDALQDLDHLGATDEEIEGAAEPSHGLEHDNEDDKTKQKPKKSRRILNLLKGTTKGGVETVLTADKAKAAAGEKHARDRLGVVKQPRSQAVAGPVSFPARYKGRKGHAYVTATATAPALSWTSDLEDVNPAWTVAIADIQELNKAGGLGWKSKIVVGWALEKEVVDGLVVRTKAGDEFHLTAITVRDELFNRLIAMGSQMWELW</sequence>
<gene>
    <name evidence="3" type="ORF">Purlil1_6481</name>
</gene>
<feature type="transmembrane region" description="Helical" evidence="2">
    <location>
        <begin position="229"/>
        <end position="250"/>
    </location>
</feature>
<feature type="region of interest" description="Disordered" evidence="1">
    <location>
        <begin position="319"/>
        <end position="368"/>
    </location>
</feature>
<feature type="compositionally biased region" description="Basic and acidic residues" evidence="1">
    <location>
        <begin position="78"/>
        <end position="89"/>
    </location>
</feature>
<dbReference type="PANTHER" id="PTHR38694">
    <property type="entry name" value="CONSERVED EXPRESSED PROTEIN"/>
    <property type="match status" value="1"/>
</dbReference>
<keyword evidence="2" id="KW-1133">Transmembrane helix</keyword>
<keyword evidence="2" id="KW-0812">Transmembrane</keyword>
<organism evidence="3 4">
    <name type="scientific">Purpureocillium lilacinum</name>
    <name type="common">Paecilomyces lilacinus</name>
    <dbReference type="NCBI Taxonomy" id="33203"/>
    <lineage>
        <taxon>Eukaryota</taxon>
        <taxon>Fungi</taxon>
        <taxon>Dikarya</taxon>
        <taxon>Ascomycota</taxon>
        <taxon>Pezizomycotina</taxon>
        <taxon>Sordariomycetes</taxon>
        <taxon>Hypocreomycetidae</taxon>
        <taxon>Hypocreales</taxon>
        <taxon>Ophiocordycipitaceae</taxon>
        <taxon>Purpureocillium</taxon>
    </lineage>
</organism>
<dbReference type="EMBL" id="JAWRVI010000021">
    <property type="protein sequence ID" value="KAK4089048.1"/>
    <property type="molecule type" value="Genomic_DNA"/>
</dbReference>
<comment type="caution">
    <text evidence="3">The sequence shown here is derived from an EMBL/GenBank/DDBJ whole genome shotgun (WGS) entry which is preliminary data.</text>
</comment>
<evidence type="ECO:0000313" key="3">
    <source>
        <dbReference type="EMBL" id="KAK4089048.1"/>
    </source>
</evidence>
<proteinExistence type="predicted"/>
<feature type="compositionally biased region" description="Basic and acidic residues" evidence="1">
    <location>
        <begin position="347"/>
        <end position="361"/>
    </location>
</feature>
<keyword evidence="2" id="KW-0472">Membrane</keyword>
<feature type="region of interest" description="Disordered" evidence="1">
    <location>
        <begin position="492"/>
        <end position="514"/>
    </location>
</feature>
<feature type="compositionally biased region" description="Basic and acidic residues" evidence="1">
    <location>
        <begin position="537"/>
        <end position="549"/>
    </location>
</feature>
<dbReference type="Pfam" id="PF11696">
    <property type="entry name" value="DUF3292"/>
    <property type="match status" value="1"/>
</dbReference>